<dbReference type="Gene3D" id="1.10.472.80">
    <property type="entry name" value="Ypt/Rab-GAP domain of gyp1p, domain 3"/>
    <property type="match status" value="1"/>
</dbReference>
<feature type="region of interest" description="Disordered" evidence="3">
    <location>
        <begin position="367"/>
        <end position="387"/>
    </location>
</feature>
<sequence length="645" mass="74009">MPEEDAFATFVKLMVDYRLREMFKPSMSELGLCMYQLECIVQELLPEIHTHFQSQSFHTSMYASSWFLTLFATAFPLPMACRIFDVFLMEGIETIFRVAIAILQHSRESLLQLDMEGMLKYFQKEMPGLFEADPDSLMHLACQVQYNRKKMKKLEKDYTVMKTKEQEDQVELRRLRQENRLLRQRADQLEKESSELAEKLLQGQVRRAQEEESTFEIQRELEAMKARDRDSQKKLEESKDRIRKLSQMMEDSSSSVESSLQEASLKTELLQQKEELIQCLQQELVKVRLREAENEVTIRDLRTRVQELEEASLDKKQLRESTPDHSVANMQEELIAVKLREGEQKHENTVLRQRLADLRQEFEKFVQDSQAHRAKNGTGSEQSTPAKKIVGSLFGDGSAARNELRNLEEELLAHRIQETESEAEAAFLKQRIMELEAQTQVSCNQVRRAEDELDKHKDELYEAQTRVRTLEGQVKDQERKYADLESKMKEELMMVRIRDAEKSQCVAELTHKISSLEFKNQELVVEGEISRGSRKHIGGTCDALTELSKENQELVVEGEISRGSRKHIGGTCDALTELSKEGSCKESKRSLSSLSEDDAEDLRLKVADGYLDDGDVSVKSPAFRSSSVSSTSSNASSSSSADGLN</sequence>
<dbReference type="PROSITE" id="PS50086">
    <property type="entry name" value="TBC_RABGAP"/>
    <property type="match status" value="1"/>
</dbReference>
<name>A0A7R9BI16_9CRUS</name>
<dbReference type="InterPro" id="IPR035969">
    <property type="entry name" value="Rab-GAP_TBC_sf"/>
</dbReference>
<dbReference type="SUPFAM" id="SSF47923">
    <property type="entry name" value="Ypt/Rab-GAP domain of gyp1p"/>
    <property type="match status" value="1"/>
</dbReference>
<reference evidence="5" key="1">
    <citation type="submission" date="2020-11" db="EMBL/GenBank/DDBJ databases">
        <authorList>
            <person name="Tran Van P."/>
        </authorList>
    </citation>
    <scope>NUCLEOTIDE SEQUENCE</scope>
</reference>
<dbReference type="InterPro" id="IPR050302">
    <property type="entry name" value="Rab_GAP_TBC_domain"/>
</dbReference>
<feature type="domain" description="Rab-GAP TBC" evidence="4">
    <location>
        <begin position="1"/>
        <end position="91"/>
    </location>
</feature>
<feature type="compositionally biased region" description="Low complexity" evidence="3">
    <location>
        <begin position="617"/>
        <end position="645"/>
    </location>
</feature>
<gene>
    <name evidence="5" type="ORF">NMOB1V02_LOCUS3511</name>
</gene>
<dbReference type="EMBL" id="OA882506">
    <property type="protein sequence ID" value="CAD7275722.1"/>
    <property type="molecule type" value="Genomic_DNA"/>
</dbReference>
<evidence type="ECO:0000256" key="2">
    <source>
        <dbReference type="SAM" id="Coils"/>
    </source>
</evidence>
<evidence type="ECO:0000313" key="5">
    <source>
        <dbReference type="EMBL" id="CAD7275722.1"/>
    </source>
</evidence>
<dbReference type="Pfam" id="PF23436">
    <property type="entry name" value="RabGap-TBC_2"/>
    <property type="match status" value="1"/>
</dbReference>
<evidence type="ECO:0000259" key="4">
    <source>
        <dbReference type="PROSITE" id="PS50086"/>
    </source>
</evidence>
<dbReference type="PANTHER" id="PTHR47219">
    <property type="entry name" value="RAB GTPASE-ACTIVATING PROTEIN 1-LIKE"/>
    <property type="match status" value="1"/>
</dbReference>
<feature type="coiled-coil region" evidence="2">
    <location>
        <begin position="397"/>
        <end position="494"/>
    </location>
</feature>
<proteinExistence type="predicted"/>
<dbReference type="FunFam" id="1.10.472.80:FF:000002">
    <property type="entry name" value="Ecotropic viral integration site 5"/>
    <property type="match status" value="1"/>
</dbReference>
<accession>A0A7R9BI16</accession>
<dbReference type="EMBL" id="CAJPEX010000469">
    <property type="protein sequence ID" value="CAG0915874.1"/>
    <property type="molecule type" value="Genomic_DNA"/>
</dbReference>
<keyword evidence="6" id="KW-1185">Reference proteome</keyword>
<evidence type="ECO:0000256" key="3">
    <source>
        <dbReference type="SAM" id="MobiDB-lite"/>
    </source>
</evidence>
<feature type="coiled-coil region" evidence="2">
    <location>
        <begin position="165"/>
        <end position="318"/>
    </location>
</feature>
<dbReference type="PANTHER" id="PTHR47219:SF22">
    <property type="entry name" value="RAB-GAP TBC DOMAIN-CONTAINING PROTEIN"/>
    <property type="match status" value="1"/>
</dbReference>
<dbReference type="GO" id="GO:0031267">
    <property type="term" value="F:small GTPase binding"/>
    <property type="evidence" value="ECO:0007669"/>
    <property type="project" value="TreeGrafter"/>
</dbReference>
<organism evidence="5">
    <name type="scientific">Notodromas monacha</name>
    <dbReference type="NCBI Taxonomy" id="399045"/>
    <lineage>
        <taxon>Eukaryota</taxon>
        <taxon>Metazoa</taxon>
        <taxon>Ecdysozoa</taxon>
        <taxon>Arthropoda</taxon>
        <taxon>Crustacea</taxon>
        <taxon>Oligostraca</taxon>
        <taxon>Ostracoda</taxon>
        <taxon>Podocopa</taxon>
        <taxon>Podocopida</taxon>
        <taxon>Cypridocopina</taxon>
        <taxon>Cypridoidea</taxon>
        <taxon>Cyprididae</taxon>
        <taxon>Notodromas</taxon>
    </lineage>
</organism>
<feature type="region of interest" description="Disordered" evidence="3">
    <location>
        <begin position="612"/>
        <end position="645"/>
    </location>
</feature>
<dbReference type="AlphaFoldDB" id="A0A7R9BI16"/>
<dbReference type="InterPro" id="IPR000195">
    <property type="entry name" value="Rab-GAP-TBC_dom"/>
</dbReference>
<evidence type="ECO:0000256" key="1">
    <source>
        <dbReference type="ARBA" id="ARBA00023054"/>
    </source>
</evidence>
<dbReference type="GO" id="GO:0005096">
    <property type="term" value="F:GTPase activator activity"/>
    <property type="evidence" value="ECO:0007669"/>
    <property type="project" value="TreeGrafter"/>
</dbReference>
<dbReference type="SMART" id="SM00164">
    <property type="entry name" value="TBC"/>
    <property type="match status" value="1"/>
</dbReference>
<keyword evidence="1 2" id="KW-0175">Coiled coil</keyword>
<evidence type="ECO:0000313" key="6">
    <source>
        <dbReference type="Proteomes" id="UP000678499"/>
    </source>
</evidence>
<dbReference type="OrthoDB" id="295078at2759"/>
<dbReference type="Proteomes" id="UP000678499">
    <property type="component" value="Unassembled WGS sequence"/>
</dbReference>
<protein>
    <recommendedName>
        <fullName evidence="4">Rab-GAP TBC domain-containing protein</fullName>
    </recommendedName>
</protein>